<evidence type="ECO:0000256" key="15">
    <source>
        <dbReference type="ARBA" id="ARBA00040883"/>
    </source>
</evidence>
<keyword evidence="9 16" id="KW-0547">Nucleotide-binding</keyword>
<name>A0ABP6L5Q2_9ACTN</name>
<comment type="similarity">
    <text evidence="14 16">Belongs to the type III pantothenate kinase family.</text>
</comment>
<keyword evidence="18" id="KW-1185">Reference proteome</keyword>
<evidence type="ECO:0000256" key="2">
    <source>
        <dbReference type="ARBA" id="ARBA00001958"/>
    </source>
</evidence>
<keyword evidence="8 16" id="KW-0808">Transferase</keyword>
<proteinExistence type="inferred from homology"/>
<accession>A0ABP6L5Q2</accession>
<dbReference type="RefSeq" id="WP_290706227.1">
    <property type="nucleotide sequence ID" value="NZ_BAAAVS010000020.1"/>
</dbReference>
<evidence type="ECO:0000256" key="12">
    <source>
        <dbReference type="ARBA" id="ARBA00022958"/>
    </source>
</evidence>
<comment type="subcellular location">
    <subcellularLocation>
        <location evidence="3 16">Cytoplasm</location>
    </subcellularLocation>
</comment>
<feature type="binding site" evidence="16">
    <location>
        <position position="187"/>
    </location>
    <ligand>
        <name>substrate</name>
    </ligand>
</feature>
<evidence type="ECO:0000256" key="14">
    <source>
        <dbReference type="ARBA" id="ARBA00038036"/>
    </source>
</evidence>
<sequence length="272" mass="28812">MLLTAAVGNTNIHLGVFAGSAEHARLVRDWRIHTDPNLTADELELLIRGLLEADLDQVTSVAALSTVPSLLRELRVMVDKYFGAGPHVLLEPGVRTGVPLLVDNPKEVGTDRVANAVAVSGSFPGSPCIIVAFGTATVVDAVSAKGEFLGGAIAPGVNLAVDALSEHTVTVRRVELRPPRGVLGKNTVEALQSGILYGFAGQVDGLVDRIRDEVDGFGGDDVRVVATGHAAPLMLGECETITDHHAHLTLDGLRRVHERVSQSVRFPPTARR</sequence>
<reference evidence="18" key="1">
    <citation type="journal article" date="2019" name="Int. J. Syst. Evol. Microbiol.">
        <title>The Global Catalogue of Microorganisms (GCM) 10K type strain sequencing project: providing services to taxonomists for standard genome sequencing and annotation.</title>
        <authorList>
            <consortium name="The Broad Institute Genomics Platform"/>
            <consortium name="The Broad Institute Genome Sequencing Center for Infectious Disease"/>
            <person name="Wu L."/>
            <person name="Ma J."/>
        </authorList>
    </citation>
    <scope>NUCLEOTIDE SEQUENCE [LARGE SCALE GENOMIC DNA]</scope>
    <source>
        <strain evidence="18">JCM 14234</strain>
    </source>
</reference>
<dbReference type="EMBL" id="BAAAVS010000020">
    <property type="protein sequence ID" value="GAA3033538.1"/>
    <property type="molecule type" value="Genomic_DNA"/>
</dbReference>
<keyword evidence="7 16" id="KW-0963">Cytoplasm</keyword>
<dbReference type="Proteomes" id="UP001501035">
    <property type="component" value="Unassembled WGS sequence"/>
</dbReference>
<evidence type="ECO:0000256" key="8">
    <source>
        <dbReference type="ARBA" id="ARBA00022679"/>
    </source>
</evidence>
<evidence type="ECO:0000256" key="16">
    <source>
        <dbReference type="HAMAP-Rule" id="MF_01274"/>
    </source>
</evidence>
<dbReference type="Pfam" id="PF03309">
    <property type="entry name" value="Pan_kinase"/>
    <property type="match status" value="1"/>
</dbReference>
<evidence type="ECO:0000313" key="18">
    <source>
        <dbReference type="Proteomes" id="UP001501035"/>
    </source>
</evidence>
<dbReference type="InterPro" id="IPR004619">
    <property type="entry name" value="Type_III_PanK"/>
</dbReference>
<dbReference type="PANTHER" id="PTHR34265">
    <property type="entry name" value="TYPE III PANTOTHENATE KINASE"/>
    <property type="match status" value="1"/>
</dbReference>
<evidence type="ECO:0000256" key="6">
    <source>
        <dbReference type="ARBA" id="ARBA00012102"/>
    </source>
</evidence>
<keyword evidence="12 16" id="KW-0630">Potassium</keyword>
<comment type="pathway">
    <text evidence="4 16">Cofactor biosynthesis; coenzyme A biosynthesis; CoA from (R)-pantothenate: step 1/5.</text>
</comment>
<comment type="cofactor">
    <cofactor evidence="16">
        <name>NH4(+)</name>
        <dbReference type="ChEBI" id="CHEBI:28938"/>
    </cofactor>
    <cofactor evidence="16">
        <name>K(+)</name>
        <dbReference type="ChEBI" id="CHEBI:29103"/>
    </cofactor>
    <text evidence="16">A monovalent cation. Ammonium or potassium.</text>
</comment>
<comment type="cofactor">
    <cofactor evidence="2">
        <name>K(+)</name>
        <dbReference type="ChEBI" id="CHEBI:29103"/>
    </cofactor>
</comment>
<dbReference type="NCBIfam" id="TIGR00671">
    <property type="entry name" value="baf"/>
    <property type="match status" value="1"/>
</dbReference>
<gene>
    <name evidence="16" type="primary">coaX</name>
    <name evidence="17" type="ORF">GCM10010528_13230</name>
</gene>
<evidence type="ECO:0000256" key="9">
    <source>
        <dbReference type="ARBA" id="ARBA00022741"/>
    </source>
</evidence>
<keyword evidence="10 16" id="KW-0418">Kinase</keyword>
<protein>
    <recommendedName>
        <fullName evidence="15 16">Type III pantothenate kinase</fullName>
        <ecNumber evidence="6 16">2.7.1.33</ecNumber>
    </recommendedName>
    <alternativeName>
        <fullName evidence="16">PanK-III</fullName>
    </alternativeName>
    <alternativeName>
        <fullName evidence="16">Pantothenic acid kinase</fullName>
    </alternativeName>
</protein>
<dbReference type="InterPro" id="IPR043129">
    <property type="entry name" value="ATPase_NBD"/>
</dbReference>
<evidence type="ECO:0000256" key="7">
    <source>
        <dbReference type="ARBA" id="ARBA00022490"/>
    </source>
</evidence>
<dbReference type="HAMAP" id="MF_01274">
    <property type="entry name" value="Pantothen_kinase_3"/>
    <property type="match status" value="1"/>
</dbReference>
<dbReference type="PANTHER" id="PTHR34265:SF1">
    <property type="entry name" value="TYPE III PANTOTHENATE KINASE"/>
    <property type="match status" value="1"/>
</dbReference>
<comment type="caution">
    <text evidence="16">Lacks conserved residue(s) required for the propagation of feature annotation.</text>
</comment>
<dbReference type="Gene3D" id="3.30.420.40">
    <property type="match status" value="2"/>
</dbReference>
<evidence type="ECO:0000256" key="5">
    <source>
        <dbReference type="ARBA" id="ARBA00011738"/>
    </source>
</evidence>
<comment type="subunit">
    <text evidence="5 16">Homodimer.</text>
</comment>
<dbReference type="GO" id="GO:0016301">
    <property type="term" value="F:kinase activity"/>
    <property type="evidence" value="ECO:0007669"/>
    <property type="project" value="UniProtKB-KW"/>
</dbReference>
<evidence type="ECO:0000313" key="17">
    <source>
        <dbReference type="EMBL" id="GAA3033538.1"/>
    </source>
</evidence>
<evidence type="ECO:0000256" key="1">
    <source>
        <dbReference type="ARBA" id="ARBA00001206"/>
    </source>
</evidence>
<keyword evidence="11 16" id="KW-0067">ATP-binding</keyword>
<comment type="function">
    <text evidence="16">Catalyzes the phosphorylation of pantothenate (Pan), the first step in CoA biosynthesis.</text>
</comment>
<evidence type="ECO:0000256" key="3">
    <source>
        <dbReference type="ARBA" id="ARBA00004496"/>
    </source>
</evidence>
<feature type="active site" description="Proton acceptor" evidence="16">
    <location>
        <position position="111"/>
    </location>
</feature>
<evidence type="ECO:0000256" key="13">
    <source>
        <dbReference type="ARBA" id="ARBA00022993"/>
    </source>
</evidence>
<evidence type="ECO:0000256" key="10">
    <source>
        <dbReference type="ARBA" id="ARBA00022777"/>
    </source>
</evidence>
<organism evidence="17 18">
    <name type="scientific">Gordonia defluvii</name>
    <dbReference type="NCBI Taxonomy" id="283718"/>
    <lineage>
        <taxon>Bacteria</taxon>
        <taxon>Bacillati</taxon>
        <taxon>Actinomycetota</taxon>
        <taxon>Actinomycetes</taxon>
        <taxon>Mycobacteriales</taxon>
        <taxon>Gordoniaceae</taxon>
        <taxon>Gordonia</taxon>
    </lineage>
</organism>
<evidence type="ECO:0000256" key="4">
    <source>
        <dbReference type="ARBA" id="ARBA00005225"/>
    </source>
</evidence>
<dbReference type="SUPFAM" id="SSF53067">
    <property type="entry name" value="Actin-like ATPase domain"/>
    <property type="match status" value="2"/>
</dbReference>
<keyword evidence="13 16" id="KW-0173">Coenzyme A biosynthesis</keyword>
<comment type="caution">
    <text evidence="17">The sequence shown here is derived from an EMBL/GenBank/DDBJ whole genome shotgun (WGS) entry which is preliminary data.</text>
</comment>
<feature type="binding site" evidence="16">
    <location>
        <begin position="6"/>
        <end position="13"/>
    </location>
    <ligand>
        <name>ATP</name>
        <dbReference type="ChEBI" id="CHEBI:30616"/>
    </ligand>
</feature>
<comment type="catalytic activity">
    <reaction evidence="1 16">
        <text>(R)-pantothenate + ATP = (R)-4'-phosphopantothenate + ADP + H(+)</text>
        <dbReference type="Rhea" id="RHEA:16373"/>
        <dbReference type="ChEBI" id="CHEBI:10986"/>
        <dbReference type="ChEBI" id="CHEBI:15378"/>
        <dbReference type="ChEBI" id="CHEBI:29032"/>
        <dbReference type="ChEBI" id="CHEBI:30616"/>
        <dbReference type="ChEBI" id="CHEBI:456216"/>
        <dbReference type="EC" id="2.7.1.33"/>
    </reaction>
</comment>
<evidence type="ECO:0000256" key="11">
    <source>
        <dbReference type="ARBA" id="ARBA00022840"/>
    </source>
</evidence>
<dbReference type="EC" id="2.7.1.33" evidence="6 16"/>
<feature type="binding site" evidence="16">
    <location>
        <begin position="109"/>
        <end position="112"/>
    </location>
    <ligand>
        <name>substrate</name>
    </ligand>
</feature>
<dbReference type="CDD" id="cd24015">
    <property type="entry name" value="ASKHA_NBD_PanK-III"/>
    <property type="match status" value="1"/>
</dbReference>
<feature type="binding site" evidence="16">
    <location>
        <position position="135"/>
    </location>
    <ligand>
        <name>ATP</name>
        <dbReference type="ChEBI" id="CHEBI:30616"/>
    </ligand>
</feature>